<evidence type="ECO:0000313" key="2">
    <source>
        <dbReference type="Proteomes" id="UP001200741"/>
    </source>
</evidence>
<dbReference type="RefSeq" id="WP_233371294.1">
    <property type="nucleotide sequence ID" value="NZ_JAJTWU010000003.1"/>
</dbReference>
<name>A0ABS8XYE8_9BURK</name>
<sequence length="52" mass="5426">MSRAQITHWAHTLWAGLCHGLCETGAMLAMQNGCAVTVPGDAARRSEATSGV</sequence>
<protein>
    <submittedName>
        <fullName evidence="1">Uncharacterized protein</fullName>
    </submittedName>
</protein>
<comment type="caution">
    <text evidence="1">The sequence shown here is derived from an EMBL/GenBank/DDBJ whole genome shotgun (WGS) entry which is preliminary data.</text>
</comment>
<proteinExistence type="predicted"/>
<dbReference type="Proteomes" id="UP001200741">
    <property type="component" value="Unassembled WGS sequence"/>
</dbReference>
<reference evidence="1 2" key="1">
    <citation type="submission" date="2021-12" db="EMBL/GenBank/DDBJ databases">
        <title>Genome seq of P8.</title>
        <authorList>
            <person name="Seo T."/>
        </authorList>
    </citation>
    <scope>NUCLEOTIDE SEQUENCE [LARGE SCALE GENOMIC DNA]</scope>
    <source>
        <strain evidence="1 2">P8</strain>
    </source>
</reference>
<accession>A0ABS8XYE8</accession>
<evidence type="ECO:0000313" key="1">
    <source>
        <dbReference type="EMBL" id="MCE4554370.1"/>
    </source>
</evidence>
<keyword evidence="2" id="KW-1185">Reference proteome</keyword>
<gene>
    <name evidence="1" type="ORF">LXT13_07905</name>
</gene>
<dbReference type="EMBL" id="JAJTWU010000003">
    <property type="protein sequence ID" value="MCE4554370.1"/>
    <property type="molecule type" value="Genomic_DNA"/>
</dbReference>
<organism evidence="1 2">
    <name type="scientific">Pelomonas cellulosilytica</name>
    <dbReference type="NCBI Taxonomy" id="2906762"/>
    <lineage>
        <taxon>Bacteria</taxon>
        <taxon>Pseudomonadati</taxon>
        <taxon>Pseudomonadota</taxon>
        <taxon>Betaproteobacteria</taxon>
        <taxon>Burkholderiales</taxon>
        <taxon>Sphaerotilaceae</taxon>
        <taxon>Roseateles</taxon>
    </lineage>
</organism>